<reference evidence="1 2" key="1">
    <citation type="submission" date="2020-07" db="EMBL/GenBank/DDBJ databases">
        <authorList>
            <person name="Feng H."/>
        </authorList>
    </citation>
    <scope>NUCLEOTIDE SEQUENCE [LARGE SCALE GENOMIC DNA]</scope>
    <source>
        <strain evidence="2">s-11</strain>
    </source>
</reference>
<organism evidence="1 2">
    <name type="scientific">Thermoactinomyces daqus</name>
    <dbReference type="NCBI Taxonomy" id="1329516"/>
    <lineage>
        <taxon>Bacteria</taxon>
        <taxon>Bacillati</taxon>
        <taxon>Bacillota</taxon>
        <taxon>Bacilli</taxon>
        <taxon>Bacillales</taxon>
        <taxon>Thermoactinomycetaceae</taxon>
        <taxon>Thermoactinomyces</taxon>
    </lineage>
</organism>
<sequence>MNLTNQQVIDQYNETCNRLKQKVQDHEISMEFLLTAIEETVDSYLQHFDQLPPAELPQNRNVNAAIPKFRKRTSGITTLQELGNLIIHLDEYLLAKYFENKLVQLEELEYNSLIEEVKQQNKGTTIDEIKELMKGYVDVGLVTEKKAERILKDLKTCEFYRCSNVFYVGKGGFDRRTKFCSNHCKVLHKVSLKRERETGSKLTQSELFGISERREERSWQENRVLSPNWKPHNDVETISFEQWMHYLGDLEVDHGTVGQKSLRKLREEMRIKEIEKLNENRPVKTYRIEDLNKGE</sequence>
<dbReference type="AlphaFoldDB" id="A0A7W2AH64"/>
<evidence type="ECO:0000313" key="2">
    <source>
        <dbReference type="Proteomes" id="UP000530514"/>
    </source>
</evidence>
<protein>
    <submittedName>
        <fullName evidence="1">Uncharacterized protein</fullName>
    </submittedName>
</protein>
<dbReference type="Proteomes" id="UP000530514">
    <property type="component" value="Unassembled WGS sequence"/>
</dbReference>
<proteinExistence type="predicted"/>
<dbReference type="RefSeq" id="WP_033101883.1">
    <property type="nucleotide sequence ID" value="NZ_JACEIP010000010.1"/>
</dbReference>
<gene>
    <name evidence="1" type="ORF">H1164_08330</name>
</gene>
<name>A0A7W2AH64_9BACL</name>
<comment type="caution">
    <text evidence="1">The sequence shown here is derived from an EMBL/GenBank/DDBJ whole genome shotgun (WGS) entry which is preliminary data.</text>
</comment>
<dbReference type="EMBL" id="JACEIP010000010">
    <property type="protein sequence ID" value="MBA4542907.1"/>
    <property type="molecule type" value="Genomic_DNA"/>
</dbReference>
<accession>A0A7W2AH64</accession>
<evidence type="ECO:0000313" key="1">
    <source>
        <dbReference type="EMBL" id="MBA4542907.1"/>
    </source>
</evidence>
<keyword evidence="2" id="KW-1185">Reference proteome</keyword>